<dbReference type="InterPro" id="IPR025669">
    <property type="entry name" value="AAA_dom"/>
</dbReference>
<dbReference type="EMBL" id="JAOQNS010000002">
    <property type="protein sequence ID" value="MCW2306518.1"/>
    <property type="molecule type" value="Genomic_DNA"/>
</dbReference>
<keyword evidence="1" id="KW-0547">Nucleotide-binding</keyword>
<evidence type="ECO:0000313" key="6">
    <source>
        <dbReference type="Proteomes" id="UP001209755"/>
    </source>
</evidence>
<dbReference type="SUPFAM" id="SSF52540">
    <property type="entry name" value="P-loop containing nucleoside triphosphate hydrolases"/>
    <property type="match status" value="1"/>
</dbReference>
<proteinExistence type="predicted"/>
<dbReference type="Proteomes" id="UP001209755">
    <property type="component" value="Unassembled WGS sequence"/>
</dbReference>
<dbReference type="RefSeq" id="WP_264600185.1">
    <property type="nucleotide sequence ID" value="NZ_JAOQNS010000002.1"/>
</dbReference>
<evidence type="ECO:0000256" key="2">
    <source>
        <dbReference type="ARBA" id="ARBA00022840"/>
    </source>
</evidence>
<dbReference type="InterPro" id="IPR050625">
    <property type="entry name" value="ParA/MinD_ATPase"/>
</dbReference>
<feature type="domain" description="AAA" evidence="4">
    <location>
        <begin position="160"/>
        <end position="324"/>
    </location>
</feature>
<evidence type="ECO:0000313" key="5">
    <source>
        <dbReference type="EMBL" id="MCW2306518.1"/>
    </source>
</evidence>
<evidence type="ECO:0000256" key="3">
    <source>
        <dbReference type="SAM" id="MobiDB-lite"/>
    </source>
</evidence>
<dbReference type="PANTHER" id="PTHR43384">
    <property type="entry name" value="SEPTUM SITE-DETERMINING PROTEIN MIND HOMOLOG, CHLOROPLASTIC-RELATED"/>
    <property type="match status" value="1"/>
</dbReference>
<protein>
    <submittedName>
        <fullName evidence="5">Pilus assembly protein CpaE</fullName>
    </submittedName>
</protein>
<dbReference type="PANTHER" id="PTHR43384:SF6">
    <property type="entry name" value="SEPTUM SITE-DETERMINING PROTEIN MIND HOMOLOG, CHLOROPLASTIC"/>
    <property type="match status" value="1"/>
</dbReference>
<sequence>MSSLAYESGQDPAEQAPTLNRDARPVPRISIQAFCETPEVAHTIEQAASDRRMMKAHVKVHMGGIDSAVEFYQSAPTPNLVVVESQLPREALFGQLDSLADVCDTGTRVVLIGHINDVVLYRDLIRKGVSEYIIAPIDVFDFVAMVGDLYNSEDAEPLGRSIAFIGAKGGCGSSTVAHNVAWSIARAYQNDVILADLDLPFGTAGLDFNQDPIQGIAEAVASPDRVDDVFIDRLLSKCTEHLSLLAAPATLDRTYDFDEKIFDNIVDVLRSGVPTVVLDVPHIWTSWSRRVLSIADEIVITALPDLANLRNVKNICDYLQSVRANDGPPHLVLNQVGTPKRPEIRTEEFVRALSIKPIAEIPFDGQLFGAAANNGQMIGEADPKNAATETFHFIGQVVTGRTEARKQKRSALAPILSRLRGKKD</sequence>
<evidence type="ECO:0000256" key="1">
    <source>
        <dbReference type="ARBA" id="ARBA00022741"/>
    </source>
</evidence>
<dbReference type="SUPFAM" id="SSF52172">
    <property type="entry name" value="CheY-like"/>
    <property type="match status" value="1"/>
</dbReference>
<comment type="caution">
    <text evidence="5">The sequence shown here is derived from an EMBL/GenBank/DDBJ whole genome shotgun (WGS) entry which is preliminary data.</text>
</comment>
<organism evidence="5 6">
    <name type="scientific">Rhodobium gokarnense</name>
    <dbReference type="NCBI Taxonomy" id="364296"/>
    <lineage>
        <taxon>Bacteria</taxon>
        <taxon>Pseudomonadati</taxon>
        <taxon>Pseudomonadota</taxon>
        <taxon>Alphaproteobacteria</taxon>
        <taxon>Hyphomicrobiales</taxon>
        <taxon>Rhodobiaceae</taxon>
        <taxon>Rhodobium</taxon>
    </lineage>
</organism>
<accession>A0ABT3H813</accession>
<evidence type="ECO:0000259" key="4">
    <source>
        <dbReference type="Pfam" id="PF13614"/>
    </source>
</evidence>
<keyword evidence="6" id="KW-1185">Reference proteome</keyword>
<dbReference type="Gene3D" id="3.40.50.2300">
    <property type="match status" value="1"/>
</dbReference>
<reference evidence="6" key="1">
    <citation type="submission" date="2023-07" db="EMBL/GenBank/DDBJ databases">
        <title>Genome sequencing of Purple Non-Sulfur Bacteria from various extreme environments.</title>
        <authorList>
            <person name="Mayer M."/>
        </authorList>
    </citation>
    <scope>NUCLEOTIDE SEQUENCE [LARGE SCALE GENOMIC DNA]</scope>
    <source>
        <strain evidence="6">DSM 17935</strain>
    </source>
</reference>
<dbReference type="Pfam" id="PF13614">
    <property type="entry name" value="AAA_31"/>
    <property type="match status" value="1"/>
</dbReference>
<feature type="region of interest" description="Disordered" evidence="3">
    <location>
        <begin position="1"/>
        <end position="22"/>
    </location>
</feature>
<name>A0ABT3H813_9HYPH</name>
<keyword evidence="2" id="KW-0067">ATP-binding</keyword>
<dbReference type="InterPro" id="IPR011006">
    <property type="entry name" value="CheY-like_superfamily"/>
</dbReference>
<gene>
    <name evidence="5" type="ORF">M2319_000837</name>
</gene>
<dbReference type="InterPro" id="IPR027417">
    <property type="entry name" value="P-loop_NTPase"/>
</dbReference>
<dbReference type="Gene3D" id="3.40.50.300">
    <property type="entry name" value="P-loop containing nucleotide triphosphate hydrolases"/>
    <property type="match status" value="1"/>
</dbReference>